<dbReference type="Pfam" id="PF00122">
    <property type="entry name" value="E1-E2_ATPase"/>
    <property type="match status" value="1"/>
</dbReference>
<dbReference type="PANTHER" id="PTHR48085">
    <property type="entry name" value="CADMIUM/ZINC-TRANSPORTING ATPASE HMA2-RELATED"/>
    <property type="match status" value="1"/>
</dbReference>
<evidence type="ECO:0000256" key="5">
    <source>
        <dbReference type="ARBA" id="ARBA00022967"/>
    </source>
</evidence>
<dbReference type="EMBL" id="JAFIUH010000022">
    <property type="protein sequence ID" value="MBN4059696.1"/>
    <property type="molecule type" value="Genomic_DNA"/>
</dbReference>
<evidence type="ECO:0000256" key="7">
    <source>
        <dbReference type="ARBA" id="ARBA00023136"/>
    </source>
</evidence>
<keyword evidence="8" id="KW-0067">ATP-binding</keyword>
<dbReference type="InterPro" id="IPR023214">
    <property type="entry name" value="HAD_sf"/>
</dbReference>
<dbReference type="Gene3D" id="2.70.150.10">
    <property type="entry name" value="Calcium-transporting ATPase, cytoplasmic transduction domain A"/>
    <property type="match status" value="1"/>
</dbReference>
<proteinExistence type="inferred from homology"/>
<dbReference type="PRINTS" id="PR00119">
    <property type="entry name" value="CATATPASE"/>
</dbReference>
<dbReference type="InterPro" id="IPR001757">
    <property type="entry name" value="P_typ_ATPase"/>
</dbReference>
<dbReference type="Pfam" id="PF00702">
    <property type="entry name" value="Hydrolase"/>
    <property type="match status" value="1"/>
</dbReference>
<keyword evidence="4 8" id="KW-0479">Metal-binding</keyword>
<accession>A0ABS3AP91</accession>
<keyword evidence="6 8" id="KW-1133">Transmembrane helix</keyword>
<feature type="transmembrane region" description="Helical" evidence="8">
    <location>
        <begin position="241"/>
        <end position="265"/>
    </location>
</feature>
<evidence type="ECO:0000256" key="3">
    <source>
        <dbReference type="ARBA" id="ARBA00022692"/>
    </source>
</evidence>
<gene>
    <name evidence="10" type="ORF">JYT35_01110</name>
</gene>
<comment type="caution">
    <text evidence="10">The sequence shown here is derived from an EMBL/GenBank/DDBJ whole genome shotgun (WGS) entry which is preliminary data.</text>
</comment>
<evidence type="ECO:0000256" key="8">
    <source>
        <dbReference type="RuleBase" id="RU362081"/>
    </source>
</evidence>
<dbReference type="PRINTS" id="PR00120">
    <property type="entry name" value="HATPASE"/>
</dbReference>
<evidence type="ECO:0000256" key="6">
    <source>
        <dbReference type="ARBA" id="ARBA00022989"/>
    </source>
</evidence>
<dbReference type="InterPro" id="IPR023299">
    <property type="entry name" value="ATPase_P-typ_cyto_dom_N"/>
</dbReference>
<dbReference type="InterPro" id="IPR023298">
    <property type="entry name" value="ATPase_P-typ_TM_dom_sf"/>
</dbReference>
<comment type="subcellular location">
    <subcellularLocation>
        <location evidence="1">Cell membrane</location>
        <topology evidence="1">Multi-pass membrane protein</topology>
    </subcellularLocation>
</comment>
<reference evidence="10" key="1">
    <citation type="submission" date="2021-02" db="EMBL/GenBank/DDBJ databases">
        <title>Activity-based single-cell genomes from oceanic crustal fluid captures similar information to metagenomic and metatranscriptomic surveys with orders of magnitude less sampling.</title>
        <authorList>
            <person name="D'Angelo T.S."/>
            <person name="Orcutt B.N."/>
        </authorList>
    </citation>
    <scope>NUCLEOTIDE SEQUENCE [LARGE SCALE GENOMIC DNA]</scope>
    <source>
        <strain evidence="10">AH-315-J10</strain>
    </source>
</reference>
<dbReference type="InterPro" id="IPR008250">
    <property type="entry name" value="ATPase_P-typ_transduc_dom_A_sf"/>
</dbReference>
<feature type="non-terminal residue" evidence="10">
    <location>
        <position position="1"/>
    </location>
</feature>
<feature type="transmembrane region" description="Helical" evidence="8">
    <location>
        <begin position="207"/>
        <end position="229"/>
    </location>
</feature>
<sequence>VAAVVVGVFVARDAWLSVRARVFDIDQLMLVAAIGAAFIGHWSDSALLLVLFSLGHALEGYAMNRARTAIEALGEMAPATARLKEDPATEVSVTDLVIGDVVIVRPNERIPADGVIVVGQTAIDESPVTGESVPVDKTAIADLGDALVGMESVAAEHRAFAGTLNGPGAVEVMVLRVAADSTLARVVQLVAEAETQISPTQRLTKRIVGVFVPAVLALVVFLLVVPPLAGEPFSESFLRAMAVLVAASPCALAIATPSAVLAAIARAARAGILVKGGGPLEALGTVNAVAFDKTGTLTEGRPVLTDIEPVDPSDENTLLMVALAVERLSDHPIARAITTGIEPRFADQPVPEASDVVAVSGKGLTGTVDGEAVMIGNLALFDTIEVPEVIHTTQNALELGGRTTMIVWHAQRFLGVLGVMDTPRHDARRAVESLRELGIGKIVMLSGDNQRVATAVAQQVGITDATGGLLPADKLDEIHRLAEDHGVAMIGDGVNDAPALAAADVGLAMGAAGSDVALETADIALLADKLSSLPTAIGLARRASRTIKQNLYFSLGVVAVLIPATIAGVGISVAVIAHEGSTIVVVANALRLLRYNEPKLK</sequence>
<dbReference type="InterPro" id="IPR027256">
    <property type="entry name" value="P-typ_ATPase_IB"/>
</dbReference>
<dbReference type="InterPro" id="IPR051014">
    <property type="entry name" value="Cation_Transport_ATPase_IB"/>
</dbReference>
<dbReference type="NCBIfam" id="TIGR01525">
    <property type="entry name" value="ATPase-IB_hvy"/>
    <property type="match status" value="1"/>
</dbReference>
<dbReference type="InterPro" id="IPR059000">
    <property type="entry name" value="ATPase_P-type_domA"/>
</dbReference>
<name>A0ABS3AP91_9ACTN</name>
<protein>
    <submittedName>
        <fullName evidence="10">Heavy metal translocating P-type ATPase</fullName>
    </submittedName>
</protein>
<dbReference type="Gene3D" id="3.40.1110.10">
    <property type="entry name" value="Calcium-transporting ATPase, cytoplasmic domain N"/>
    <property type="match status" value="1"/>
</dbReference>
<feature type="transmembrane region" description="Helical" evidence="8">
    <location>
        <begin position="551"/>
        <end position="577"/>
    </location>
</feature>
<dbReference type="SUPFAM" id="SSF81653">
    <property type="entry name" value="Calcium ATPase, transduction domain A"/>
    <property type="match status" value="1"/>
</dbReference>
<dbReference type="InterPro" id="IPR044492">
    <property type="entry name" value="P_typ_ATPase_HD_dom"/>
</dbReference>
<evidence type="ECO:0000256" key="4">
    <source>
        <dbReference type="ARBA" id="ARBA00022723"/>
    </source>
</evidence>
<comment type="similarity">
    <text evidence="2 8">Belongs to the cation transport ATPase (P-type) (TC 3.A.3) family. Type IB subfamily.</text>
</comment>
<dbReference type="SFLD" id="SFLDG00002">
    <property type="entry name" value="C1.7:_P-type_atpase_like"/>
    <property type="match status" value="1"/>
</dbReference>
<dbReference type="SUPFAM" id="SSF56784">
    <property type="entry name" value="HAD-like"/>
    <property type="match status" value="1"/>
</dbReference>
<evidence type="ECO:0000256" key="2">
    <source>
        <dbReference type="ARBA" id="ARBA00006024"/>
    </source>
</evidence>
<dbReference type="PROSITE" id="PS01229">
    <property type="entry name" value="COF_2"/>
    <property type="match status" value="1"/>
</dbReference>
<evidence type="ECO:0000313" key="10">
    <source>
        <dbReference type="EMBL" id="MBN4059696.1"/>
    </source>
</evidence>
<feature type="domain" description="P-type ATPase A" evidence="9">
    <location>
        <begin position="78"/>
        <end position="190"/>
    </location>
</feature>
<keyword evidence="8" id="KW-1003">Cell membrane</keyword>
<evidence type="ECO:0000259" key="9">
    <source>
        <dbReference type="Pfam" id="PF00122"/>
    </source>
</evidence>
<dbReference type="PANTHER" id="PTHR48085:SF5">
    <property type="entry name" value="CADMIUM_ZINC-TRANSPORTING ATPASE HMA4-RELATED"/>
    <property type="match status" value="1"/>
</dbReference>
<dbReference type="NCBIfam" id="TIGR01494">
    <property type="entry name" value="ATPase_P-type"/>
    <property type="match status" value="1"/>
</dbReference>
<feature type="transmembrane region" description="Helical" evidence="8">
    <location>
        <begin position="28"/>
        <end position="55"/>
    </location>
</feature>
<dbReference type="SFLD" id="SFLDS00003">
    <property type="entry name" value="Haloacid_Dehalogenase"/>
    <property type="match status" value="1"/>
</dbReference>
<dbReference type="Gene3D" id="3.40.50.1000">
    <property type="entry name" value="HAD superfamily/HAD-like"/>
    <property type="match status" value="1"/>
</dbReference>
<organism evidence="10 11">
    <name type="scientific">Acidimicrobium ferrooxidans</name>
    <dbReference type="NCBI Taxonomy" id="53635"/>
    <lineage>
        <taxon>Bacteria</taxon>
        <taxon>Bacillati</taxon>
        <taxon>Actinomycetota</taxon>
        <taxon>Acidimicrobiia</taxon>
        <taxon>Acidimicrobiales</taxon>
        <taxon>Acidimicrobiaceae</taxon>
        <taxon>Acidimicrobium</taxon>
    </lineage>
</organism>
<keyword evidence="8" id="KW-0547">Nucleotide-binding</keyword>
<dbReference type="Proteomes" id="UP000724964">
    <property type="component" value="Unassembled WGS sequence"/>
</dbReference>
<dbReference type="SUPFAM" id="SSF81665">
    <property type="entry name" value="Calcium ATPase, transmembrane domain M"/>
    <property type="match status" value="1"/>
</dbReference>
<evidence type="ECO:0000256" key="1">
    <source>
        <dbReference type="ARBA" id="ARBA00004651"/>
    </source>
</evidence>
<keyword evidence="5" id="KW-1278">Translocase</keyword>
<keyword evidence="7 8" id="KW-0472">Membrane</keyword>
<dbReference type="InterPro" id="IPR018303">
    <property type="entry name" value="ATPase_P-typ_P_site"/>
</dbReference>
<evidence type="ECO:0000313" key="11">
    <source>
        <dbReference type="Proteomes" id="UP000724964"/>
    </source>
</evidence>
<keyword evidence="11" id="KW-1185">Reference proteome</keyword>
<dbReference type="SFLD" id="SFLDF00027">
    <property type="entry name" value="p-type_atpase"/>
    <property type="match status" value="1"/>
</dbReference>
<dbReference type="PROSITE" id="PS00154">
    <property type="entry name" value="ATPASE_E1_E2"/>
    <property type="match status" value="1"/>
</dbReference>
<dbReference type="InterPro" id="IPR036412">
    <property type="entry name" value="HAD-like_sf"/>
</dbReference>
<keyword evidence="3 8" id="KW-0812">Transmembrane</keyword>